<keyword evidence="1" id="KW-0732">Signal</keyword>
<keyword evidence="3" id="KW-1185">Reference proteome</keyword>
<feature type="signal peptide" evidence="1">
    <location>
        <begin position="1"/>
        <end position="28"/>
    </location>
</feature>
<evidence type="ECO:0000313" key="3">
    <source>
        <dbReference type="Proteomes" id="UP001500689"/>
    </source>
</evidence>
<name>A0ABP6VLJ9_9PSEU</name>
<comment type="caution">
    <text evidence="2">The sequence shown here is derived from an EMBL/GenBank/DDBJ whole genome shotgun (WGS) entry which is preliminary data.</text>
</comment>
<dbReference type="EMBL" id="BAAAZN010000004">
    <property type="protein sequence ID" value="GAA3537834.1"/>
    <property type="molecule type" value="Genomic_DNA"/>
</dbReference>
<feature type="chain" id="PRO_5045240381" evidence="1">
    <location>
        <begin position="29"/>
        <end position="76"/>
    </location>
</feature>
<sequence>MKRTAARILLPLVLAGGFAGVAGGVASAATQEPPAASEPPAIWVVPGLDAGSLLAPTVQAPTQLLAPVVNLITPIS</sequence>
<protein>
    <submittedName>
        <fullName evidence="2">Uncharacterized protein</fullName>
    </submittedName>
</protein>
<gene>
    <name evidence="2" type="ORF">GCM10022222_21820</name>
</gene>
<accession>A0ABP6VLJ9</accession>
<evidence type="ECO:0000313" key="2">
    <source>
        <dbReference type="EMBL" id="GAA3537834.1"/>
    </source>
</evidence>
<evidence type="ECO:0000256" key="1">
    <source>
        <dbReference type="SAM" id="SignalP"/>
    </source>
</evidence>
<organism evidence="2 3">
    <name type="scientific">Amycolatopsis ultiminotia</name>
    <dbReference type="NCBI Taxonomy" id="543629"/>
    <lineage>
        <taxon>Bacteria</taxon>
        <taxon>Bacillati</taxon>
        <taxon>Actinomycetota</taxon>
        <taxon>Actinomycetes</taxon>
        <taxon>Pseudonocardiales</taxon>
        <taxon>Pseudonocardiaceae</taxon>
        <taxon>Amycolatopsis</taxon>
    </lineage>
</organism>
<dbReference type="RefSeq" id="WP_344858239.1">
    <property type="nucleotide sequence ID" value="NZ_BAAAZN010000004.1"/>
</dbReference>
<dbReference type="Proteomes" id="UP001500689">
    <property type="component" value="Unassembled WGS sequence"/>
</dbReference>
<reference evidence="3" key="1">
    <citation type="journal article" date="2019" name="Int. J. Syst. Evol. Microbiol.">
        <title>The Global Catalogue of Microorganisms (GCM) 10K type strain sequencing project: providing services to taxonomists for standard genome sequencing and annotation.</title>
        <authorList>
            <consortium name="The Broad Institute Genomics Platform"/>
            <consortium name="The Broad Institute Genome Sequencing Center for Infectious Disease"/>
            <person name="Wu L."/>
            <person name="Ma J."/>
        </authorList>
    </citation>
    <scope>NUCLEOTIDE SEQUENCE [LARGE SCALE GENOMIC DNA]</scope>
    <source>
        <strain evidence="3">JCM 16898</strain>
    </source>
</reference>
<proteinExistence type="predicted"/>